<gene>
    <name evidence="2" type="ORF">PG993_003761</name>
</gene>
<keyword evidence="3" id="KW-1185">Reference proteome</keyword>
<dbReference type="Proteomes" id="UP001444661">
    <property type="component" value="Unassembled WGS sequence"/>
</dbReference>
<accession>A0ABR1U0E9</accession>
<proteinExistence type="predicted"/>
<reference evidence="2 3" key="1">
    <citation type="submission" date="2023-01" db="EMBL/GenBank/DDBJ databases">
        <title>Analysis of 21 Apiospora genomes using comparative genomics revels a genus with tremendous synthesis potential of carbohydrate active enzymes and secondary metabolites.</title>
        <authorList>
            <person name="Sorensen T."/>
        </authorList>
    </citation>
    <scope>NUCLEOTIDE SEQUENCE [LARGE SCALE GENOMIC DNA]</scope>
    <source>
        <strain evidence="2 3">CBS 33761</strain>
    </source>
</reference>
<sequence>MANNTYINNSGNANSGYNYPLSPWAARFGVSPDPSWSGLKGQEHSGLAPALPELDPRYYAEEGPAGSNQQPFSVPSKEDIDYMFTSEAEQVLQYFGFRTWELASLNETLYGDLSGGHRRLGDAQKEQRDASAFEQGRLVVDETKWLPLAPQGQLVAT</sequence>
<feature type="region of interest" description="Disordered" evidence="1">
    <location>
        <begin position="35"/>
        <end position="74"/>
    </location>
</feature>
<comment type="caution">
    <text evidence="2">The sequence shown here is derived from an EMBL/GenBank/DDBJ whole genome shotgun (WGS) entry which is preliminary data.</text>
</comment>
<evidence type="ECO:0000313" key="3">
    <source>
        <dbReference type="Proteomes" id="UP001444661"/>
    </source>
</evidence>
<dbReference type="EMBL" id="JAQQWK010000002">
    <property type="protein sequence ID" value="KAK8052376.1"/>
    <property type="molecule type" value="Genomic_DNA"/>
</dbReference>
<protein>
    <submittedName>
        <fullName evidence="2">Uncharacterized protein</fullName>
    </submittedName>
</protein>
<evidence type="ECO:0000256" key="1">
    <source>
        <dbReference type="SAM" id="MobiDB-lite"/>
    </source>
</evidence>
<name>A0ABR1U0E9_9PEZI</name>
<organism evidence="2 3">
    <name type="scientific">Apiospora rasikravindrae</name>
    <dbReference type="NCBI Taxonomy" id="990691"/>
    <lineage>
        <taxon>Eukaryota</taxon>
        <taxon>Fungi</taxon>
        <taxon>Dikarya</taxon>
        <taxon>Ascomycota</taxon>
        <taxon>Pezizomycotina</taxon>
        <taxon>Sordariomycetes</taxon>
        <taxon>Xylariomycetidae</taxon>
        <taxon>Amphisphaeriales</taxon>
        <taxon>Apiosporaceae</taxon>
        <taxon>Apiospora</taxon>
    </lineage>
</organism>
<evidence type="ECO:0000313" key="2">
    <source>
        <dbReference type="EMBL" id="KAK8052376.1"/>
    </source>
</evidence>